<dbReference type="Pfam" id="PF00017">
    <property type="entry name" value="SH2"/>
    <property type="match status" value="1"/>
</dbReference>
<dbReference type="PANTHER" id="PTHR14336">
    <property type="entry name" value="TANDEM PH DOMAIN CONTAINING PROTEIN"/>
    <property type="match status" value="1"/>
</dbReference>
<dbReference type="FunFam" id="2.30.29.30:FF:000286">
    <property type="entry name" value="PH-protein kinase domain containing protein"/>
    <property type="match status" value="1"/>
</dbReference>
<dbReference type="RefSeq" id="XP_032825091.1">
    <property type="nucleotide sequence ID" value="XM_032969200.1"/>
</dbReference>
<dbReference type="InterPro" id="IPR051707">
    <property type="entry name" value="PI-Interact_SigTrans_Reg"/>
</dbReference>
<evidence type="ECO:0000259" key="4">
    <source>
        <dbReference type="PROSITE" id="PS50001"/>
    </source>
</evidence>
<dbReference type="SUPFAM" id="SSF50729">
    <property type="entry name" value="PH domain-like"/>
    <property type="match status" value="1"/>
</dbReference>
<reference evidence="7" key="1">
    <citation type="submission" date="2025-08" db="UniProtKB">
        <authorList>
            <consortium name="RefSeq"/>
        </authorList>
    </citation>
    <scope>IDENTIFICATION</scope>
    <source>
        <tissue evidence="7">Sperm</tissue>
    </source>
</reference>
<evidence type="ECO:0000259" key="5">
    <source>
        <dbReference type="PROSITE" id="PS50003"/>
    </source>
</evidence>
<dbReference type="PROSITE" id="PS50001">
    <property type="entry name" value="SH2"/>
    <property type="match status" value="1"/>
</dbReference>
<dbReference type="KEGG" id="pmrn:116950972"/>
<dbReference type="AlphaFoldDB" id="A0AAJ7TY14"/>
<protein>
    <submittedName>
        <fullName evidence="7">Dual adapter for phosphotyrosine and 3-phosphotyrosine and 3-phosphoinositide-like isoform X1</fullName>
    </submittedName>
</protein>
<evidence type="ECO:0000256" key="3">
    <source>
        <dbReference type="PROSITE-ProRule" id="PRU00191"/>
    </source>
</evidence>
<keyword evidence="1" id="KW-0597">Phosphoprotein</keyword>
<dbReference type="InterPro" id="IPR001849">
    <property type="entry name" value="PH_domain"/>
</dbReference>
<dbReference type="PRINTS" id="PR00401">
    <property type="entry name" value="SH2DOMAIN"/>
</dbReference>
<dbReference type="PROSITE" id="PS50003">
    <property type="entry name" value="PH_DOMAIN"/>
    <property type="match status" value="1"/>
</dbReference>
<feature type="domain" description="PH" evidence="5">
    <location>
        <begin position="155"/>
        <end position="250"/>
    </location>
</feature>
<gene>
    <name evidence="7" type="primary">LOC116950972</name>
</gene>
<dbReference type="Pfam" id="PF00169">
    <property type="entry name" value="PH"/>
    <property type="match status" value="1"/>
</dbReference>
<keyword evidence="2 3" id="KW-0727">SH2 domain</keyword>
<dbReference type="SMART" id="SM00252">
    <property type="entry name" value="SH2"/>
    <property type="match status" value="1"/>
</dbReference>
<name>A0AAJ7TY14_PETMA</name>
<feature type="domain" description="SH2" evidence="4">
    <location>
        <begin position="24"/>
        <end position="119"/>
    </location>
</feature>
<sequence>MAESSFARLLNSDHLEARLRTLVFYHGKLPRHNAEALLLANGTTGSFLLRRSKEPGKYVVSVRTSSNVLHFVVELNVDGEVTFGEKKFSNMEKFMIHLQGQPMVGSTEAGTVVFLSTPYPGVVDEPSIYTRLSVHHEGGTFPLKMPMTPDRVYSLAGKSGYMVKQGGRVKSWKKRWFVLERNELKYYNNREDTKPIDTLLISRCSKVQQDISQNKSNCFSLVFPERTYYMQTTTSEERQQWMELIQFKMVRPRFRFYDAALSLDLLQLPYFPHITRGMFHFLQTRPCGVYGGACYPKNSVHV</sequence>
<evidence type="ECO:0000313" key="6">
    <source>
        <dbReference type="Proteomes" id="UP001318040"/>
    </source>
</evidence>
<proteinExistence type="predicted"/>
<dbReference type="SUPFAM" id="SSF55550">
    <property type="entry name" value="SH2 domain"/>
    <property type="match status" value="1"/>
</dbReference>
<dbReference type="SMART" id="SM00233">
    <property type="entry name" value="PH"/>
    <property type="match status" value="1"/>
</dbReference>
<accession>A0AAJ7TY14</accession>
<evidence type="ECO:0000256" key="2">
    <source>
        <dbReference type="ARBA" id="ARBA00022999"/>
    </source>
</evidence>
<evidence type="ECO:0000256" key="1">
    <source>
        <dbReference type="ARBA" id="ARBA00022553"/>
    </source>
</evidence>
<dbReference type="Gene3D" id="2.30.29.30">
    <property type="entry name" value="Pleckstrin-homology domain (PH domain)/Phosphotyrosine-binding domain (PTB)"/>
    <property type="match status" value="1"/>
</dbReference>
<dbReference type="InterPro" id="IPR011993">
    <property type="entry name" value="PH-like_dom_sf"/>
</dbReference>
<dbReference type="Proteomes" id="UP001318040">
    <property type="component" value="Chromosome 41"/>
</dbReference>
<keyword evidence="6" id="KW-1185">Reference proteome</keyword>
<dbReference type="PANTHER" id="PTHR14336:SF15">
    <property type="entry name" value="DUAL ADAPTER FOR PHOSPHOTYROSINE AND 3-PHOSPHOTYROSINE AND 3-PHOSPHOINOSITIDE"/>
    <property type="match status" value="1"/>
</dbReference>
<dbReference type="InterPro" id="IPR036860">
    <property type="entry name" value="SH2_dom_sf"/>
</dbReference>
<evidence type="ECO:0000313" key="7">
    <source>
        <dbReference type="RefSeq" id="XP_032825091.1"/>
    </source>
</evidence>
<organism evidence="6 7">
    <name type="scientific">Petromyzon marinus</name>
    <name type="common">Sea lamprey</name>
    <dbReference type="NCBI Taxonomy" id="7757"/>
    <lineage>
        <taxon>Eukaryota</taxon>
        <taxon>Metazoa</taxon>
        <taxon>Chordata</taxon>
        <taxon>Craniata</taxon>
        <taxon>Vertebrata</taxon>
        <taxon>Cyclostomata</taxon>
        <taxon>Hyperoartia</taxon>
        <taxon>Petromyzontiformes</taxon>
        <taxon>Petromyzontidae</taxon>
        <taxon>Petromyzon</taxon>
    </lineage>
</organism>
<dbReference type="InterPro" id="IPR000980">
    <property type="entry name" value="SH2"/>
</dbReference>
<dbReference type="Gene3D" id="3.30.505.10">
    <property type="entry name" value="SH2 domain"/>
    <property type="match status" value="1"/>
</dbReference>